<dbReference type="GeneID" id="19114366"/>
<dbReference type="CDD" id="cd00167">
    <property type="entry name" value="SANT"/>
    <property type="match status" value="1"/>
</dbReference>
<feature type="region of interest" description="Disordered" evidence="1">
    <location>
        <begin position="696"/>
        <end position="759"/>
    </location>
</feature>
<keyword evidence="4" id="KW-1185">Reference proteome</keyword>
<gene>
    <name evidence="3" type="ORF">BAUCODRAFT_441374</name>
</gene>
<dbReference type="EMBL" id="KB445554">
    <property type="protein sequence ID" value="EMC97158.1"/>
    <property type="molecule type" value="Genomic_DNA"/>
</dbReference>
<dbReference type="SMART" id="SM00717">
    <property type="entry name" value="SANT"/>
    <property type="match status" value="1"/>
</dbReference>
<evidence type="ECO:0000313" key="3">
    <source>
        <dbReference type="EMBL" id="EMC97158.1"/>
    </source>
</evidence>
<evidence type="ECO:0000313" key="4">
    <source>
        <dbReference type="Proteomes" id="UP000011761"/>
    </source>
</evidence>
<dbReference type="InterPro" id="IPR009057">
    <property type="entry name" value="Homeodomain-like_sf"/>
</dbReference>
<dbReference type="GO" id="GO:0001156">
    <property type="term" value="F:TFIIIC-class transcription factor complex binding"/>
    <property type="evidence" value="ECO:0007669"/>
    <property type="project" value="TreeGrafter"/>
</dbReference>
<dbReference type="GO" id="GO:0000126">
    <property type="term" value="C:transcription factor TFIIIB complex"/>
    <property type="evidence" value="ECO:0007669"/>
    <property type="project" value="TreeGrafter"/>
</dbReference>
<dbReference type="HOGENOM" id="CLU_367210_0_0_1"/>
<feature type="compositionally biased region" description="Low complexity" evidence="1">
    <location>
        <begin position="31"/>
        <end position="61"/>
    </location>
</feature>
<sequence length="759" mass="82269">MSQLISSAVPGKQVAPKAPARRRPAAPPKPTAAQATVPAETEAPAASTVSTSTAPVPSEPVANERNIADRVNGAVDLGPDVQPPPAEPSLSRVKATQEPLEAPATGATVGGLPELLVTAQESDGLSGLPVTVPSSDGTLERFVDAQSVGVSDPLIAAPSNTITTEITKPHSRKRKHESVQSDANATTSEPAPSKRPKRSLARSNALVQAEVNEDATPAEAPQPSADGPTRPEVLSAANAPSVTAARPRYTRRKPAQAKAASDQTEDPLLNPQEESSSGVAPDLVKQTRRSRVAASRQVKQTKPASQPKGRGKRKLSEALVSEADRETPELPRSATDESNATPNPAVSTAKPLKRRRKPATQPSEDQHKDARMGAEAVQPPEEPKAKRKRKRKGPDPELHQIDPNTLSMFDLSRDAHHGKASEREKEMEKIDWAEVGRKRREEIERAAELRQKQQREKQKEKDRGAAQSNTDAVPSTEDRPAGANGGDEGEAQPPNEDNGNVEDIPPSQGPTLRIVNGQIVADEASLTLPNAAPADATADPNLLIEEDNDLTRRVNRLTNINNRRRDPAERVPVHRKANDRWTDFETDRFLDLLWAFGTDFGTIARYFAPRSRQQVKTKFNREERLDPVRVNNMLLHVEGTKPVWLPTSGTISLEQYAADTNQDIAFYTKYESAQHAEDVIRESMKGRREDIEAALAEEERERENRKAAKALEEQAKRGRNRAREDKRKENAGKKVGGRGGKAVGAGTMSGEAAVAEAAA</sequence>
<feature type="compositionally biased region" description="Polar residues" evidence="1">
    <location>
        <begin position="180"/>
        <end position="190"/>
    </location>
</feature>
<dbReference type="eggNOG" id="KOG2009">
    <property type="taxonomic scope" value="Eukaryota"/>
</dbReference>
<reference evidence="3 4" key="1">
    <citation type="journal article" date="2012" name="PLoS Pathog.">
        <title>Diverse lifestyles and strategies of plant pathogenesis encoded in the genomes of eighteen Dothideomycetes fungi.</title>
        <authorList>
            <person name="Ohm R.A."/>
            <person name="Feau N."/>
            <person name="Henrissat B."/>
            <person name="Schoch C.L."/>
            <person name="Horwitz B.A."/>
            <person name="Barry K.W."/>
            <person name="Condon B.J."/>
            <person name="Copeland A.C."/>
            <person name="Dhillon B."/>
            <person name="Glaser F."/>
            <person name="Hesse C.N."/>
            <person name="Kosti I."/>
            <person name="LaButti K."/>
            <person name="Lindquist E.A."/>
            <person name="Lucas S."/>
            <person name="Salamov A.A."/>
            <person name="Bradshaw R.E."/>
            <person name="Ciuffetti L."/>
            <person name="Hamelin R.C."/>
            <person name="Kema G.H.J."/>
            <person name="Lawrence C."/>
            <person name="Scott J.A."/>
            <person name="Spatafora J.W."/>
            <person name="Turgeon B.G."/>
            <person name="de Wit P.J.G.M."/>
            <person name="Zhong S."/>
            <person name="Goodwin S.B."/>
            <person name="Grigoriev I.V."/>
        </authorList>
    </citation>
    <scope>NUCLEOTIDE SEQUENCE [LARGE SCALE GENOMIC DNA]</scope>
    <source>
        <strain evidence="3 4">UAMH 10762</strain>
    </source>
</reference>
<feature type="region of interest" description="Disordered" evidence="1">
    <location>
        <begin position="148"/>
        <end position="512"/>
    </location>
</feature>
<organism evidence="3 4">
    <name type="scientific">Baudoinia panamericana (strain UAMH 10762)</name>
    <name type="common">Angels' share fungus</name>
    <name type="synonym">Baudoinia compniacensis (strain UAMH 10762)</name>
    <dbReference type="NCBI Taxonomy" id="717646"/>
    <lineage>
        <taxon>Eukaryota</taxon>
        <taxon>Fungi</taxon>
        <taxon>Dikarya</taxon>
        <taxon>Ascomycota</taxon>
        <taxon>Pezizomycotina</taxon>
        <taxon>Dothideomycetes</taxon>
        <taxon>Dothideomycetidae</taxon>
        <taxon>Mycosphaerellales</taxon>
        <taxon>Teratosphaeriaceae</taxon>
        <taxon>Baudoinia</taxon>
    </lineage>
</organism>
<dbReference type="SUPFAM" id="SSF46689">
    <property type="entry name" value="Homeodomain-like"/>
    <property type="match status" value="1"/>
</dbReference>
<dbReference type="GO" id="GO:0070898">
    <property type="term" value="P:RNA polymerase III preinitiation complex assembly"/>
    <property type="evidence" value="ECO:0007669"/>
    <property type="project" value="TreeGrafter"/>
</dbReference>
<dbReference type="AlphaFoldDB" id="M2MZU6"/>
<dbReference type="PANTHER" id="PTHR22929:SF0">
    <property type="entry name" value="TRANSCRIPTION FACTOR TFIIIB COMPONENT B'' HOMOLOG"/>
    <property type="match status" value="1"/>
</dbReference>
<dbReference type="Proteomes" id="UP000011761">
    <property type="component" value="Unassembled WGS sequence"/>
</dbReference>
<feature type="compositionally biased region" description="Basic and acidic residues" evidence="1">
    <location>
        <begin position="696"/>
        <end position="732"/>
    </location>
</feature>
<dbReference type="InterPro" id="IPR039467">
    <property type="entry name" value="TFIIIB_B''_Myb"/>
</dbReference>
<dbReference type="Gene3D" id="1.20.58.1880">
    <property type="match status" value="1"/>
</dbReference>
<dbReference type="RefSeq" id="XP_007675677.1">
    <property type="nucleotide sequence ID" value="XM_007677487.1"/>
</dbReference>
<feature type="domain" description="Myb-like" evidence="2">
    <location>
        <begin position="577"/>
        <end position="625"/>
    </location>
</feature>
<dbReference type="OrthoDB" id="272624at2759"/>
<feature type="compositionally biased region" description="Basic and acidic residues" evidence="1">
    <location>
        <begin position="411"/>
        <end position="464"/>
    </location>
</feature>
<dbReference type="STRING" id="717646.M2MZU6"/>
<name>M2MZU6_BAUPA</name>
<dbReference type="Pfam" id="PF15963">
    <property type="entry name" value="Myb_DNA-bind_7"/>
    <property type="match status" value="1"/>
</dbReference>
<proteinExistence type="predicted"/>
<evidence type="ECO:0000259" key="2">
    <source>
        <dbReference type="SMART" id="SM00717"/>
    </source>
</evidence>
<dbReference type="PANTHER" id="PTHR22929">
    <property type="entry name" value="RNA POLYMERASE III TRANSCRIPTION INITIATION FACTOR B"/>
    <property type="match status" value="1"/>
</dbReference>
<dbReference type="InterPro" id="IPR001005">
    <property type="entry name" value="SANT/Myb"/>
</dbReference>
<feature type="compositionally biased region" description="Polar residues" evidence="1">
    <location>
        <begin position="336"/>
        <end position="346"/>
    </location>
</feature>
<protein>
    <recommendedName>
        <fullName evidence="2">Myb-like domain-containing protein</fullName>
    </recommendedName>
</protein>
<feature type="region of interest" description="Disordered" evidence="1">
    <location>
        <begin position="1"/>
        <end position="113"/>
    </location>
</feature>
<dbReference type="KEGG" id="bcom:BAUCODRAFT_441374"/>
<dbReference type="OMA" id="EDQHAKE"/>
<evidence type="ECO:0000256" key="1">
    <source>
        <dbReference type="SAM" id="MobiDB-lite"/>
    </source>
</evidence>
<accession>M2MZU6</accession>